<dbReference type="InterPro" id="IPR006501">
    <property type="entry name" value="Pectinesterase_inhib_dom"/>
</dbReference>
<accession>I3SL55</accession>
<evidence type="ECO:0000256" key="3">
    <source>
        <dbReference type="SAM" id="SignalP"/>
    </source>
</evidence>
<dbReference type="EMBL" id="BT141203">
    <property type="protein sequence ID" value="AFK40997.1"/>
    <property type="molecule type" value="mRNA"/>
</dbReference>
<feature type="signal peptide" evidence="3">
    <location>
        <begin position="1"/>
        <end position="29"/>
    </location>
</feature>
<evidence type="ECO:0000256" key="2">
    <source>
        <dbReference type="ARBA" id="ARBA00038471"/>
    </source>
</evidence>
<dbReference type="AlphaFoldDB" id="I3SL55"/>
<dbReference type="InterPro" id="IPR051955">
    <property type="entry name" value="PME_Inhibitor"/>
</dbReference>
<dbReference type="SUPFAM" id="SSF101148">
    <property type="entry name" value="Plant invertase/pectin methylesterase inhibitor"/>
    <property type="match status" value="1"/>
</dbReference>
<dbReference type="GO" id="GO:0004857">
    <property type="term" value="F:enzyme inhibitor activity"/>
    <property type="evidence" value="ECO:0007669"/>
    <property type="project" value="InterPro"/>
</dbReference>
<dbReference type="PANTHER" id="PTHR31080">
    <property type="entry name" value="PECTINESTERASE INHIBITOR-LIKE"/>
    <property type="match status" value="1"/>
</dbReference>
<organism evidence="5">
    <name type="scientific">Medicago truncatula</name>
    <name type="common">Barrel medic</name>
    <name type="synonym">Medicago tribuloides</name>
    <dbReference type="NCBI Taxonomy" id="3880"/>
    <lineage>
        <taxon>Eukaryota</taxon>
        <taxon>Viridiplantae</taxon>
        <taxon>Streptophyta</taxon>
        <taxon>Embryophyta</taxon>
        <taxon>Tracheophyta</taxon>
        <taxon>Spermatophyta</taxon>
        <taxon>Magnoliopsida</taxon>
        <taxon>eudicotyledons</taxon>
        <taxon>Gunneridae</taxon>
        <taxon>Pentapetalae</taxon>
        <taxon>rosids</taxon>
        <taxon>fabids</taxon>
        <taxon>Fabales</taxon>
        <taxon>Fabaceae</taxon>
        <taxon>Papilionoideae</taxon>
        <taxon>50 kb inversion clade</taxon>
        <taxon>NPAAA clade</taxon>
        <taxon>Hologalegina</taxon>
        <taxon>IRL clade</taxon>
        <taxon>Trifolieae</taxon>
        <taxon>Medicago</taxon>
    </lineage>
</organism>
<proteinExistence type="evidence at transcript level"/>
<dbReference type="NCBIfam" id="TIGR01614">
    <property type="entry name" value="PME_inhib"/>
    <property type="match status" value="1"/>
</dbReference>
<dbReference type="Pfam" id="PF04043">
    <property type="entry name" value="PMEI"/>
    <property type="match status" value="1"/>
</dbReference>
<reference evidence="5" key="1">
    <citation type="submission" date="2012-05" db="EMBL/GenBank/DDBJ databases">
        <authorList>
            <person name="Krishnakumar V."/>
            <person name="Cheung F."/>
            <person name="Xiao Y."/>
            <person name="Chan A."/>
            <person name="Moskal W.A."/>
            <person name="Town C.D."/>
        </authorList>
    </citation>
    <scope>NUCLEOTIDE SEQUENCE</scope>
</reference>
<dbReference type="Gene3D" id="1.20.140.40">
    <property type="entry name" value="Invertase/pectin methylesterase inhibitor family protein"/>
    <property type="match status" value="1"/>
</dbReference>
<name>I3SL55_MEDTR</name>
<evidence type="ECO:0000259" key="4">
    <source>
        <dbReference type="SMART" id="SM00856"/>
    </source>
</evidence>
<feature type="domain" description="Pectinesterase inhibitor" evidence="4">
    <location>
        <begin position="32"/>
        <end position="192"/>
    </location>
</feature>
<evidence type="ECO:0000313" key="5">
    <source>
        <dbReference type="EMBL" id="AFK40997.1"/>
    </source>
</evidence>
<dbReference type="ExpressionAtlas" id="I3SL55">
    <property type="expression patterns" value="differential"/>
</dbReference>
<dbReference type="SMART" id="SM00856">
    <property type="entry name" value="PMEI"/>
    <property type="match status" value="1"/>
</dbReference>
<dbReference type="PANTHER" id="PTHR31080:SF112">
    <property type="entry name" value="PLANT INVERTASE_PECTIN METHYLESTERASE INHIBITOR"/>
    <property type="match status" value="1"/>
</dbReference>
<protein>
    <recommendedName>
        <fullName evidence="4">Pectinesterase inhibitor domain-containing protein</fullName>
    </recommendedName>
</protein>
<sequence>MMQTHNSLTLHAFFMILFMSPTFPSSATAARPPQDLIRSSCAQARYPTLCVQTLTNQVGLTTKPLDLAQASVKASITHTLTLSVYLKKTLKSNMVAGSTTTSRTRVALRDCVTQISDSVLQLNQTLNELKHLRMGTFEWQMSNAQTWASTAFTNGNSCINGLNRSDAEKKVKLEVKRKVTDASMFISNALYLINRLGESMNQKPHSNSNNWCMHACIVKFPILCCSCIVDYVDIT</sequence>
<dbReference type="CDD" id="cd15798">
    <property type="entry name" value="PMEI-like_3"/>
    <property type="match status" value="1"/>
</dbReference>
<evidence type="ECO:0000256" key="1">
    <source>
        <dbReference type="ARBA" id="ARBA00022729"/>
    </source>
</evidence>
<comment type="similarity">
    <text evidence="2">Belongs to the PMEI family.</text>
</comment>
<feature type="chain" id="PRO_5003678737" description="Pectinesterase inhibitor domain-containing protein" evidence="3">
    <location>
        <begin position="30"/>
        <end position="235"/>
    </location>
</feature>
<keyword evidence="1 3" id="KW-0732">Signal</keyword>
<dbReference type="InterPro" id="IPR035513">
    <property type="entry name" value="Invertase/methylesterase_inhib"/>
</dbReference>